<proteinExistence type="predicted"/>
<evidence type="ECO:0000313" key="2">
    <source>
        <dbReference type="Proteomes" id="UP000075377"/>
    </source>
</evidence>
<accession>A0A149UPR8</accession>
<dbReference type="EMBL" id="LHZX01000257">
    <property type="protein sequence ID" value="KXV69937.1"/>
    <property type="molecule type" value="Genomic_DNA"/>
</dbReference>
<sequence length="277" mass="31241">MSDSLRVAEKRRAEKADRGRLVRDFLSDHPEIAQRLGVSLDHDDADLYGEFSTAVSRRPDSERRPIVDELYRRDERKLLPVRPMIVPSALANGATLADIAASPEPGEDTASPQEIREFHLAQARQLWRDFDSIVRQADQVEAMSVRAQQIMDDPDSTPGDVKSAMGRVNQYHDALGRSWQQFQQEVLPSVVQHLETVSQFTQSTTVRIEIAEQIQAIQSPPVLDRVSATIKNLSQSFDEYAADGVKGPSIADRLRRNRDNDIENIRSIDDNTPRPSF</sequence>
<dbReference type="RefSeq" id="WP_061499757.1">
    <property type="nucleotide sequence ID" value="NZ_LHZX01000257.1"/>
</dbReference>
<dbReference type="AlphaFoldDB" id="A0A149UPR8"/>
<dbReference type="PATRIC" id="fig|178901.14.peg.766"/>
<protein>
    <submittedName>
        <fullName evidence="1">Uncharacterized protein</fullName>
    </submittedName>
</protein>
<evidence type="ECO:0000313" key="1">
    <source>
        <dbReference type="EMBL" id="KXV69937.1"/>
    </source>
</evidence>
<reference evidence="1 2" key="1">
    <citation type="submission" date="2015-06" db="EMBL/GenBank/DDBJ databases">
        <title>Improved classification and identification of acetic acid bacteria using matrix-assisted laser desorption/ionization time-of-flight mass spectrometry; Gluconobacter nephelii and Gluconobacter uchimurae are later heterotypic synonyms of Gluconobacter japonicus and Gluconobacter oxydans, respectively.</title>
        <authorList>
            <person name="Li L."/>
            <person name="Cleenwerck I."/>
            <person name="De Vuyst L."/>
            <person name="Vandamme P."/>
        </authorList>
    </citation>
    <scope>NUCLEOTIDE SEQUENCE [LARGE SCALE GENOMIC DNA]</scope>
    <source>
        <strain evidence="1 2">LMG 1699</strain>
    </source>
</reference>
<name>A0A149UPR8_9PROT</name>
<dbReference type="Proteomes" id="UP000075377">
    <property type="component" value="Unassembled WGS sequence"/>
</dbReference>
<gene>
    <name evidence="1" type="ORF">AD951_04480</name>
</gene>
<comment type="caution">
    <text evidence="1">The sequence shown here is derived from an EMBL/GenBank/DDBJ whole genome shotgun (WGS) entry which is preliminary data.</text>
</comment>
<organism evidence="1 2">
    <name type="scientific">Acetobacter malorum</name>
    <dbReference type="NCBI Taxonomy" id="178901"/>
    <lineage>
        <taxon>Bacteria</taxon>
        <taxon>Pseudomonadati</taxon>
        <taxon>Pseudomonadota</taxon>
        <taxon>Alphaproteobacteria</taxon>
        <taxon>Acetobacterales</taxon>
        <taxon>Acetobacteraceae</taxon>
        <taxon>Acetobacter</taxon>
    </lineage>
</organism>